<comment type="caution">
    <text evidence="2">The sequence shown here is derived from an EMBL/GenBank/DDBJ whole genome shotgun (WGS) entry which is preliminary data.</text>
</comment>
<accession>A0A413VIM1</accession>
<keyword evidence="1" id="KW-0732">Signal</keyword>
<reference evidence="2 3" key="1">
    <citation type="submission" date="2018-08" db="EMBL/GenBank/DDBJ databases">
        <title>A genome reference for cultivated species of the human gut microbiota.</title>
        <authorList>
            <person name="Zou Y."/>
            <person name="Xue W."/>
            <person name="Luo G."/>
        </authorList>
    </citation>
    <scope>NUCLEOTIDE SEQUENCE [LARGE SCALE GENOMIC DNA]</scope>
    <source>
        <strain evidence="2 3">AM40-30BH</strain>
    </source>
</reference>
<evidence type="ECO:0000313" key="3">
    <source>
        <dbReference type="Proteomes" id="UP000284379"/>
    </source>
</evidence>
<gene>
    <name evidence="2" type="ORF">DW888_16315</name>
</gene>
<name>A0A413VIM1_9BACE</name>
<protein>
    <submittedName>
        <fullName evidence="2">Uncharacterized protein</fullName>
    </submittedName>
</protein>
<sequence length="143" mass="16299">MKTSVKYLLMFILLLSFSMRGNALSIDDSSVATCQVSESAKNAVSASLDSDDVAFYNRLHALSISDVELGFKPISESHTSSHNQRMRRSMEIFDSLKDIMHKLCLRENLLVLDKSKSYHSDKDPYYAQSSSEYYIFALRRILI</sequence>
<dbReference type="EMBL" id="QSGO01000016">
    <property type="protein sequence ID" value="RHB33416.1"/>
    <property type="molecule type" value="Genomic_DNA"/>
</dbReference>
<proteinExistence type="predicted"/>
<dbReference type="RefSeq" id="WP_007487702.1">
    <property type="nucleotide sequence ID" value="NZ_CABJFV010000016.1"/>
</dbReference>
<feature type="signal peptide" evidence="1">
    <location>
        <begin position="1"/>
        <end position="23"/>
    </location>
</feature>
<evidence type="ECO:0000256" key="1">
    <source>
        <dbReference type="SAM" id="SignalP"/>
    </source>
</evidence>
<feature type="chain" id="PRO_5019117951" evidence="1">
    <location>
        <begin position="24"/>
        <end position="143"/>
    </location>
</feature>
<dbReference type="Proteomes" id="UP000284379">
    <property type="component" value="Unassembled WGS sequence"/>
</dbReference>
<organism evidence="2 3">
    <name type="scientific">Bacteroides nordii</name>
    <dbReference type="NCBI Taxonomy" id="291645"/>
    <lineage>
        <taxon>Bacteria</taxon>
        <taxon>Pseudomonadati</taxon>
        <taxon>Bacteroidota</taxon>
        <taxon>Bacteroidia</taxon>
        <taxon>Bacteroidales</taxon>
        <taxon>Bacteroidaceae</taxon>
        <taxon>Bacteroides</taxon>
    </lineage>
</organism>
<dbReference type="AlphaFoldDB" id="A0A413VIM1"/>
<evidence type="ECO:0000313" key="2">
    <source>
        <dbReference type="EMBL" id="RHB33416.1"/>
    </source>
</evidence>